<proteinExistence type="predicted"/>
<dbReference type="OrthoDB" id="16520at2759"/>
<evidence type="ECO:0000313" key="2">
    <source>
        <dbReference type="Proteomes" id="UP000299102"/>
    </source>
</evidence>
<dbReference type="AlphaFoldDB" id="A0A4C1YRQ9"/>
<dbReference type="EMBL" id="BGZK01001393">
    <property type="protein sequence ID" value="GBP78936.1"/>
    <property type="molecule type" value="Genomic_DNA"/>
</dbReference>
<organism evidence="1 2">
    <name type="scientific">Eumeta variegata</name>
    <name type="common">Bagworm moth</name>
    <name type="synonym">Eumeta japonica</name>
    <dbReference type="NCBI Taxonomy" id="151549"/>
    <lineage>
        <taxon>Eukaryota</taxon>
        <taxon>Metazoa</taxon>
        <taxon>Ecdysozoa</taxon>
        <taxon>Arthropoda</taxon>
        <taxon>Hexapoda</taxon>
        <taxon>Insecta</taxon>
        <taxon>Pterygota</taxon>
        <taxon>Neoptera</taxon>
        <taxon>Endopterygota</taxon>
        <taxon>Lepidoptera</taxon>
        <taxon>Glossata</taxon>
        <taxon>Ditrysia</taxon>
        <taxon>Tineoidea</taxon>
        <taxon>Psychidae</taxon>
        <taxon>Oiketicinae</taxon>
        <taxon>Eumeta</taxon>
    </lineage>
</organism>
<comment type="caution">
    <text evidence="1">The sequence shown here is derived from an EMBL/GenBank/DDBJ whole genome shotgun (WGS) entry which is preliminary data.</text>
</comment>
<gene>
    <name evidence="1" type="ORF">EVAR_57887_1</name>
</gene>
<reference evidence="1 2" key="1">
    <citation type="journal article" date="2019" name="Commun. Biol.">
        <title>The bagworm genome reveals a unique fibroin gene that provides high tensile strength.</title>
        <authorList>
            <person name="Kono N."/>
            <person name="Nakamura H."/>
            <person name="Ohtoshi R."/>
            <person name="Tomita M."/>
            <person name="Numata K."/>
            <person name="Arakawa K."/>
        </authorList>
    </citation>
    <scope>NUCLEOTIDE SEQUENCE [LARGE SCALE GENOMIC DNA]</scope>
</reference>
<keyword evidence="2" id="KW-1185">Reference proteome</keyword>
<name>A0A4C1YRQ9_EUMVA</name>
<dbReference type="Proteomes" id="UP000299102">
    <property type="component" value="Unassembled WGS sequence"/>
</dbReference>
<accession>A0A4C1YRQ9</accession>
<dbReference type="STRING" id="151549.A0A4C1YRQ9"/>
<dbReference type="Gene3D" id="2.140.10.30">
    <property type="entry name" value="Dipeptidylpeptidase IV, N-terminal domain"/>
    <property type="match status" value="1"/>
</dbReference>
<sequence>MKVLWRLVIATCVYIQIGREVWRSVYGPTLVTVAHTVQAHSVYRSLEPSIFSLSADRRFLLLARDKKPLHTHSYLARYTVYDVLTTFKSLINPPESRPAHESAEAFSFMCKTSQLQLRVLISLQTNFNLDVINIGTDFKPCIEFTGRPN</sequence>
<protein>
    <submittedName>
        <fullName evidence="1">Uncharacterized protein</fullName>
    </submittedName>
</protein>
<evidence type="ECO:0000313" key="1">
    <source>
        <dbReference type="EMBL" id="GBP78936.1"/>
    </source>
</evidence>